<protein>
    <submittedName>
        <fullName evidence="1">Uncharacterized protein</fullName>
    </submittedName>
</protein>
<dbReference type="EMBL" id="JAGKHQ010000015">
    <property type="protein sequence ID" value="KAG7496191.1"/>
    <property type="molecule type" value="Genomic_DNA"/>
</dbReference>
<evidence type="ECO:0000313" key="2">
    <source>
        <dbReference type="Proteomes" id="UP000693946"/>
    </source>
</evidence>
<evidence type="ECO:0000313" key="1">
    <source>
        <dbReference type="EMBL" id="KAG7496191.1"/>
    </source>
</evidence>
<gene>
    <name evidence="1" type="ORF">JOB18_013864</name>
</gene>
<sequence length="334" mass="37408">MDYNEGDLTTRPRRPVVIPVSTRTLHHPSFQSLYMAAAFARHHRGCNDQTVAPISPAEFFYTDPTMSYRIPNFVTELRVTDSLQLNTPPPVMSACLAPPNRPDPFRSGSHPTRDLGGSEWVENPISTPVQPSCYVVQLTQEEDQVITNLLKLHHKELGQIDETQMEFDGAEESPVNITASFSHSHCQPVILTSLSDEEHRHKDLGLQSKLQQGRRWSDAELEAADTLLSCCCVEEEDQERGVMLPLPLPSQHNEDLVKSTEIQPGSETLTTFEASNFTQNDTCINENREPIWRNFRSVEDISVSKVKQMLSDSEGDALCVLLSLGDVATLNILQ</sequence>
<comment type="caution">
    <text evidence="1">The sequence shown here is derived from an EMBL/GenBank/DDBJ whole genome shotgun (WGS) entry which is preliminary data.</text>
</comment>
<accession>A0AAV6QSX3</accession>
<keyword evidence="2" id="KW-1185">Reference proteome</keyword>
<organism evidence="1 2">
    <name type="scientific">Solea senegalensis</name>
    <name type="common">Senegalese sole</name>
    <dbReference type="NCBI Taxonomy" id="28829"/>
    <lineage>
        <taxon>Eukaryota</taxon>
        <taxon>Metazoa</taxon>
        <taxon>Chordata</taxon>
        <taxon>Craniata</taxon>
        <taxon>Vertebrata</taxon>
        <taxon>Euteleostomi</taxon>
        <taxon>Actinopterygii</taxon>
        <taxon>Neopterygii</taxon>
        <taxon>Teleostei</taxon>
        <taxon>Neoteleostei</taxon>
        <taxon>Acanthomorphata</taxon>
        <taxon>Carangaria</taxon>
        <taxon>Pleuronectiformes</taxon>
        <taxon>Pleuronectoidei</taxon>
        <taxon>Soleidae</taxon>
        <taxon>Solea</taxon>
    </lineage>
</organism>
<dbReference type="Proteomes" id="UP000693946">
    <property type="component" value="Linkage Group LG3"/>
</dbReference>
<proteinExistence type="predicted"/>
<name>A0AAV6QSX3_SOLSE</name>
<reference evidence="1 2" key="1">
    <citation type="journal article" date="2021" name="Sci. Rep.">
        <title>Chromosome anchoring in Senegalese sole (Solea senegalensis) reveals sex-associated markers and genome rearrangements in flatfish.</title>
        <authorList>
            <person name="Guerrero-Cozar I."/>
            <person name="Gomez-Garrido J."/>
            <person name="Berbel C."/>
            <person name="Martinez-Blanch J.F."/>
            <person name="Alioto T."/>
            <person name="Claros M.G."/>
            <person name="Gagnaire P.A."/>
            <person name="Manchado M."/>
        </authorList>
    </citation>
    <scope>NUCLEOTIDE SEQUENCE [LARGE SCALE GENOMIC DNA]</scope>
    <source>
        <strain evidence="1">Sse05_10M</strain>
    </source>
</reference>
<dbReference type="AlphaFoldDB" id="A0AAV6QSX3"/>